<dbReference type="PANTHER" id="PTHR34555">
    <property type="entry name" value="INTEGRAL MEMBRANE HEMOLYSIN-III-LIKE PROTEIN"/>
    <property type="match status" value="1"/>
</dbReference>
<dbReference type="eggNOG" id="ENOG502QVM9">
    <property type="taxonomic scope" value="Eukaryota"/>
</dbReference>
<dbReference type="STRING" id="88036.D8R5K6"/>
<dbReference type="EMBL" id="GL377572">
    <property type="protein sequence ID" value="EFJ32167.1"/>
    <property type="molecule type" value="Genomic_DNA"/>
</dbReference>
<feature type="compositionally biased region" description="Polar residues" evidence="1">
    <location>
        <begin position="241"/>
        <end position="254"/>
    </location>
</feature>
<keyword evidence="3" id="KW-1185">Reference proteome</keyword>
<feature type="compositionally biased region" description="Low complexity" evidence="1">
    <location>
        <begin position="120"/>
        <end position="130"/>
    </location>
</feature>
<proteinExistence type="predicted"/>
<evidence type="ECO:0000313" key="2">
    <source>
        <dbReference type="EMBL" id="EFJ32167.1"/>
    </source>
</evidence>
<evidence type="ECO:0000256" key="1">
    <source>
        <dbReference type="SAM" id="MobiDB-lite"/>
    </source>
</evidence>
<gene>
    <name evidence="2" type="ORF">SELMODRAFT_439510</name>
</gene>
<dbReference type="InParanoid" id="D8R5K6"/>
<dbReference type="Proteomes" id="UP000001514">
    <property type="component" value="Unassembled WGS sequence"/>
</dbReference>
<dbReference type="FunCoup" id="D8R5K6">
    <property type="interactions" value="777"/>
</dbReference>
<protein>
    <submittedName>
        <fullName evidence="2">Uncharacterized protein</fullName>
    </submittedName>
</protein>
<dbReference type="PANTHER" id="PTHR34555:SF1">
    <property type="entry name" value="INTEGRAL MEMBRANE HEMOLYSIN-III-LIKE PROTEIN"/>
    <property type="match status" value="1"/>
</dbReference>
<sequence>MMDSSEAAAMDFNLLAEEDESGNDCKSRQEDGDEEEEEGDNEDIELLEVTKTLEEQEEQEEHEEHEQEEGNEEVHWRRPSSKILTFPAHAPIQADTTTFSSREPTLLSVDTDVEMEVTTEETPSPSTTPNRRSDSTAAGDHGKSPSVATPGGSSDDRPSSNSSEESSLQSHHKRFLELQAFLKLCDEADQKDLLEALRSLSAAARSGHAFNLEYRALMLSMEEGREMLRLKMLNVMGGKGSPSQSQQDNGSTPLGTRLPAPGSVTDLSAY</sequence>
<reference evidence="2 3" key="1">
    <citation type="journal article" date="2011" name="Science">
        <title>The Selaginella genome identifies genetic changes associated with the evolution of vascular plants.</title>
        <authorList>
            <person name="Banks J.A."/>
            <person name="Nishiyama T."/>
            <person name="Hasebe M."/>
            <person name="Bowman J.L."/>
            <person name="Gribskov M."/>
            <person name="dePamphilis C."/>
            <person name="Albert V.A."/>
            <person name="Aono N."/>
            <person name="Aoyama T."/>
            <person name="Ambrose B.A."/>
            <person name="Ashton N.W."/>
            <person name="Axtell M.J."/>
            <person name="Barker E."/>
            <person name="Barker M.S."/>
            <person name="Bennetzen J.L."/>
            <person name="Bonawitz N.D."/>
            <person name="Chapple C."/>
            <person name="Cheng C."/>
            <person name="Correa L.G."/>
            <person name="Dacre M."/>
            <person name="DeBarry J."/>
            <person name="Dreyer I."/>
            <person name="Elias M."/>
            <person name="Engstrom E.M."/>
            <person name="Estelle M."/>
            <person name="Feng L."/>
            <person name="Finet C."/>
            <person name="Floyd S.K."/>
            <person name="Frommer W.B."/>
            <person name="Fujita T."/>
            <person name="Gramzow L."/>
            <person name="Gutensohn M."/>
            <person name="Harholt J."/>
            <person name="Hattori M."/>
            <person name="Heyl A."/>
            <person name="Hirai T."/>
            <person name="Hiwatashi Y."/>
            <person name="Ishikawa M."/>
            <person name="Iwata M."/>
            <person name="Karol K.G."/>
            <person name="Koehler B."/>
            <person name="Kolukisaoglu U."/>
            <person name="Kubo M."/>
            <person name="Kurata T."/>
            <person name="Lalonde S."/>
            <person name="Li K."/>
            <person name="Li Y."/>
            <person name="Litt A."/>
            <person name="Lyons E."/>
            <person name="Manning G."/>
            <person name="Maruyama T."/>
            <person name="Michael T.P."/>
            <person name="Mikami K."/>
            <person name="Miyazaki S."/>
            <person name="Morinaga S."/>
            <person name="Murata T."/>
            <person name="Mueller-Roeber B."/>
            <person name="Nelson D.R."/>
            <person name="Obara M."/>
            <person name="Oguri Y."/>
            <person name="Olmstead R.G."/>
            <person name="Onodera N."/>
            <person name="Petersen B.L."/>
            <person name="Pils B."/>
            <person name="Prigge M."/>
            <person name="Rensing S.A."/>
            <person name="Riano-Pachon D.M."/>
            <person name="Roberts A.W."/>
            <person name="Sato Y."/>
            <person name="Scheller H.V."/>
            <person name="Schulz B."/>
            <person name="Schulz C."/>
            <person name="Shakirov E.V."/>
            <person name="Shibagaki N."/>
            <person name="Shinohara N."/>
            <person name="Shippen D.E."/>
            <person name="Soerensen I."/>
            <person name="Sotooka R."/>
            <person name="Sugimoto N."/>
            <person name="Sugita M."/>
            <person name="Sumikawa N."/>
            <person name="Tanurdzic M."/>
            <person name="Theissen G."/>
            <person name="Ulvskov P."/>
            <person name="Wakazuki S."/>
            <person name="Weng J.K."/>
            <person name="Willats W.W."/>
            <person name="Wipf D."/>
            <person name="Wolf P.G."/>
            <person name="Yang L."/>
            <person name="Zimmer A.D."/>
            <person name="Zhu Q."/>
            <person name="Mitros T."/>
            <person name="Hellsten U."/>
            <person name="Loque D."/>
            <person name="Otillar R."/>
            <person name="Salamov A."/>
            <person name="Schmutz J."/>
            <person name="Shapiro H."/>
            <person name="Lindquist E."/>
            <person name="Lucas S."/>
            <person name="Rokhsar D."/>
            <person name="Grigoriev I.V."/>
        </authorList>
    </citation>
    <scope>NUCLEOTIDE SEQUENCE [LARGE SCALE GENOMIC DNA]</scope>
</reference>
<feature type="compositionally biased region" description="Polar residues" evidence="1">
    <location>
        <begin position="94"/>
        <end position="103"/>
    </location>
</feature>
<evidence type="ECO:0000313" key="3">
    <source>
        <dbReference type="Proteomes" id="UP000001514"/>
    </source>
</evidence>
<dbReference type="Gramene" id="EFJ32167">
    <property type="protein sequence ID" value="EFJ32167"/>
    <property type="gene ID" value="SELMODRAFT_439510"/>
</dbReference>
<accession>D8R5K6</accession>
<dbReference type="HOGENOM" id="CLU_1079272_0_0_1"/>
<feature type="region of interest" description="Disordered" evidence="1">
    <location>
        <begin position="1"/>
        <end position="170"/>
    </location>
</feature>
<organism evidence="3">
    <name type="scientific">Selaginella moellendorffii</name>
    <name type="common">Spikemoss</name>
    <dbReference type="NCBI Taxonomy" id="88036"/>
    <lineage>
        <taxon>Eukaryota</taxon>
        <taxon>Viridiplantae</taxon>
        <taxon>Streptophyta</taxon>
        <taxon>Embryophyta</taxon>
        <taxon>Tracheophyta</taxon>
        <taxon>Lycopodiopsida</taxon>
        <taxon>Selaginellales</taxon>
        <taxon>Selaginellaceae</taxon>
        <taxon>Selaginella</taxon>
    </lineage>
</organism>
<dbReference type="KEGG" id="smo:SELMODRAFT_439510"/>
<dbReference type="OrthoDB" id="1925139at2759"/>
<name>D8R5K6_SELML</name>
<feature type="region of interest" description="Disordered" evidence="1">
    <location>
        <begin position="237"/>
        <end position="270"/>
    </location>
</feature>
<feature type="compositionally biased region" description="Acidic residues" evidence="1">
    <location>
        <begin position="55"/>
        <end position="71"/>
    </location>
</feature>
<feature type="compositionally biased region" description="Acidic residues" evidence="1">
    <location>
        <begin position="31"/>
        <end position="46"/>
    </location>
</feature>
<dbReference type="AlphaFoldDB" id="D8R5K6"/>